<dbReference type="PROSITE" id="PS51198">
    <property type="entry name" value="UVRD_HELICASE_ATP_BIND"/>
    <property type="match status" value="1"/>
</dbReference>
<dbReference type="GO" id="GO:0005829">
    <property type="term" value="C:cytosol"/>
    <property type="evidence" value="ECO:0007669"/>
    <property type="project" value="TreeGrafter"/>
</dbReference>
<evidence type="ECO:0000256" key="8">
    <source>
        <dbReference type="ARBA" id="ARBA00022840"/>
    </source>
</evidence>
<keyword evidence="11" id="KW-0413">Isomerase</keyword>
<evidence type="ECO:0000256" key="2">
    <source>
        <dbReference type="ARBA" id="ARBA00022722"/>
    </source>
</evidence>
<organism evidence="18 19">
    <name type="scientific">Arcanobacterium bovis</name>
    <dbReference type="NCBI Taxonomy" id="2529275"/>
    <lineage>
        <taxon>Bacteria</taxon>
        <taxon>Bacillati</taxon>
        <taxon>Actinomycetota</taxon>
        <taxon>Actinomycetes</taxon>
        <taxon>Actinomycetales</taxon>
        <taxon>Actinomycetaceae</taxon>
        <taxon>Arcanobacterium</taxon>
    </lineage>
</organism>
<dbReference type="GO" id="GO:0004527">
    <property type="term" value="F:exonuclease activity"/>
    <property type="evidence" value="ECO:0007669"/>
    <property type="project" value="UniProtKB-KW"/>
</dbReference>
<evidence type="ECO:0000259" key="17">
    <source>
        <dbReference type="PROSITE" id="PS51217"/>
    </source>
</evidence>
<gene>
    <name evidence="18" type="ORF">EZJ44_04660</name>
</gene>
<evidence type="ECO:0000256" key="5">
    <source>
        <dbReference type="ARBA" id="ARBA00022801"/>
    </source>
</evidence>
<dbReference type="GO" id="GO:0003677">
    <property type="term" value="F:DNA binding"/>
    <property type="evidence" value="ECO:0007669"/>
    <property type="project" value="UniProtKB-KW"/>
</dbReference>
<dbReference type="EMBL" id="SJDT01000003">
    <property type="protein sequence ID" value="TBW22121.1"/>
    <property type="molecule type" value="Genomic_DNA"/>
</dbReference>
<dbReference type="InterPro" id="IPR011604">
    <property type="entry name" value="PDDEXK-like_dom_sf"/>
</dbReference>
<dbReference type="InterPro" id="IPR014017">
    <property type="entry name" value="DNA_helicase_UvrD-like_C"/>
</dbReference>
<keyword evidence="9" id="KW-0238">DNA-binding</keyword>
<evidence type="ECO:0000256" key="9">
    <source>
        <dbReference type="ARBA" id="ARBA00023125"/>
    </source>
</evidence>
<comment type="catalytic activity">
    <reaction evidence="14">
        <text>ATP + H2O = ADP + phosphate + H(+)</text>
        <dbReference type="Rhea" id="RHEA:13065"/>
        <dbReference type="ChEBI" id="CHEBI:15377"/>
        <dbReference type="ChEBI" id="CHEBI:15378"/>
        <dbReference type="ChEBI" id="CHEBI:30616"/>
        <dbReference type="ChEBI" id="CHEBI:43474"/>
        <dbReference type="ChEBI" id="CHEBI:456216"/>
        <dbReference type="EC" id="5.6.2.4"/>
    </reaction>
</comment>
<evidence type="ECO:0000256" key="7">
    <source>
        <dbReference type="ARBA" id="ARBA00022839"/>
    </source>
</evidence>
<name>A0A4Q9V1W8_9ACTO</name>
<feature type="domain" description="UvrD-like helicase ATP-binding" evidence="16">
    <location>
        <begin position="16"/>
        <end position="388"/>
    </location>
</feature>
<dbReference type="CDD" id="cd17932">
    <property type="entry name" value="DEXQc_UvrD"/>
    <property type="match status" value="1"/>
</dbReference>
<dbReference type="Gene3D" id="1.10.486.10">
    <property type="entry name" value="PCRA, domain 4"/>
    <property type="match status" value="1"/>
</dbReference>
<sequence length="1227" mass="137715">MSSEIAYEDFIEIFDFPPTQEQEEVIRSTAPTILVLAGAGAGKTATMSQRIAWHIAAKNVTPQEVLGLTFTKKAAGELSERVDSYVRKVQRKFPEQQAGFRVTSSDYSDAAVGGESVSDLEYSLEQASFAHKEFERPTISTYNSFASEIAMSYAMLIGEDPRARLITDGERWQIMQSIVANWGADQNNLGDFDLAESSIVDTALSMAAAIIDNKCSLDEVRSFFLNESQAIEDIDGGMRLVKMPFKGTEATEGFTQLKKAIKPLQQRAAIVDVVEAYFDYKKANSLIEYADQVEWATRILKKVPQIGEELRAKYRLILLDEYQDTSINQAEFIAAAFLGAESVCAVGDPNQAIYGWRGASANALADFREKFAVSGENTLSLSVAFRNSRSILHAANVITSDFDDRHSSEQIDDLDDAEFERPWRKIPAVPPVSSSLKLQQLQPSPVAKDGSVIHVHRHLREDSYRSIAQQIAEIFNCNAQGETSSLRAKSNGLSAAILLRKHKFVPDVIAALEEHGLNYEVIGGEQIISLPEIRLLRAILTLISTPARNDALMVVLNYYAIGARDLRILSDFAYKLRKEQEMNLLGNDRHGQYPRALQLNLIEAISYLESADQLAEFGMSQAGARRIMEVAATLKDIRSYINLHLPELVLKVIDALNLYTLVEARYRGAKRLKSAFTQFVDLASDFANNNPQLGIGDFCRWIDAVENKERGGSEESDQDIPVFELHKEVVPQANVVQILTVHAAKGLEWDIVAVPELVSGEFSNTVERPKSWHSQTKLFPYPLRIDRKYLPIFSAQDMLKDSPYEAMIKESGNSAYFRKGITACIFHDYYNRMLPEYESDETRRLAYVAFTRPKSYLILGSYDFKDLEKVKQAYDANIERASEEQSLEKTSVTPSVYLDDMYRAQARTGQIIFTPKAQLDPGIYEQSFDTVEEFLSWAQPLVPADDGSSMSSQNNDEIMWPRDVDRRLDSQPAIDQTANINMTALARSLDETEKVIELLIAEKEAENSAAGFDSEHLTASGIVSLLNDPREFLMDQIRPIPRKPLRAARIGTDVHSKIAQYFGAPSTLDIDSVAYPGEMPIDDDVLADEPRIKELLGRFENSRFAQLPQLAIEQAVEISLLSTPIRCVIDAVFDTSQVDGQKPITIVDWKTGRRPSAKDISSRQFQLELYRLAWSHAYNVPLDSIAACFYYLGEDDQKLRELHAQNLDRERIEEVIAQKIKEGEQLI</sequence>
<reference evidence="18 19" key="1">
    <citation type="submission" date="2019-02" db="EMBL/GenBank/DDBJ databases">
        <title>Arcanobacterium bovis sp. nov., isolated from the milk of a cow with mastitis.</title>
        <authorList>
            <person name="Sammra O."/>
            <person name="Foster G."/>
            <person name="Hassan A."/>
            <person name="Alssahen M."/>
            <person name="Laemmler C."/>
            <person name="Borowiak M."/>
            <person name="Malorny B."/>
            <person name="Abdulmawjood A."/>
        </authorList>
    </citation>
    <scope>NUCLEOTIDE SEQUENCE [LARGE SCALE GENOMIC DNA]</scope>
    <source>
        <strain evidence="18 19">C605018/01/1</strain>
    </source>
</reference>
<keyword evidence="4" id="KW-0227">DNA damage</keyword>
<keyword evidence="8 15" id="KW-0067">ATP-binding</keyword>
<evidence type="ECO:0000256" key="6">
    <source>
        <dbReference type="ARBA" id="ARBA00022806"/>
    </source>
</evidence>
<dbReference type="Gene3D" id="1.10.10.160">
    <property type="match status" value="1"/>
</dbReference>
<evidence type="ECO:0000256" key="11">
    <source>
        <dbReference type="ARBA" id="ARBA00023235"/>
    </source>
</evidence>
<keyword evidence="7" id="KW-0269">Exonuclease</keyword>
<evidence type="ECO:0000313" key="19">
    <source>
        <dbReference type="Proteomes" id="UP000293036"/>
    </source>
</evidence>
<dbReference type="Gene3D" id="3.40.50.300">
    <property type="entry name" value="P-loop containing nucleotide triphosphate hydrolases"/>
    <property type="match status" value="3"/>
</dbReference>
<dbReference type="InterPro" id="IPR014016">
    <property type="entry name" value="UvrD-like_ATP-bd"/>
</dbReference>
<dbReference type="SUPFAM" id="SSF52540">
    <property type="entry name" value="P-loop containing nucleoside triphosphate hydrolases"/>
    <property type="match status" value="1"/>
</dbReference>
<evidence type="ECO:0000259" key="16">
    <source>
        <dbReference type="PROSITE" id="PS51198"/>
    </source>
</evidence>
<dbReference type="PANTHER" id="PTHR11070:SF55">
    <property type="entry name" value="DNA 3'-5' HELICASE"/>
    <property type="match status" value="1"/>
</dbReference>
<dbReference type="InterPro" id="IPR013986">
    <property type="entry name" value="DExx_box_DNA_helicase_dom_sf"/>
</dbReference>
<comment type="caution">
    <text evidence="18">The sequence shown here is derived from an EMBL/GenBank/DDBJ whole genome shotgun (WGS) entry which is preliminary data.</text>
</comment>
<dbReference type="Pfam" id="PF13361">
    <property type="entry name" value="UvrD_C"/>
    <property type="match status" value="1"/>
</dbReference>
<dbReference type="EC" id="5.6.2.4" evidence="13"/>
<keyword evidence="19" id="KW-1185">Reference proteome</keyword>
<accession>A0A4Q9V1W8</accession>
<feature type="binding site" evidence="15">
    <location>
        <begin position="37"/>
        <end position="44"/>
    </location>
    <ligand>
        <name>ATP</name>
        <dbReference type="ChEBI" id="CHEBI:30616"/>
    </ligand>
</feature>
<dbReference type="OrthoDB" id="4812256at2"/>
<dbReference type="InterPro" id="IPR038726">
    <property type="entry name" value="PDDEXK_AddAB-type"/>
</dbReference>
<keyword evidence="3 15" id="KW-0547">Nucleotide-binding</keyword>
<evidence type="ECO:0000256" key="1">
    <source>
        <dbReference type="ARBA" id="ARBA00009922"/>
    </source>
</evidence>
<comment type="catalytic activity">
    <reaction evidence="12">
        <text>Couples ATP hydrolysis with the unwinding of duplex DNA by translocating in the 3'-5' direction.</text>
        <dbReference type="EC" id="5.6.2.4"/>
    </reaction>
</comment>
<keyword evidence="2" id="KW-0540">Nuclease</keyword>
<evidence type="ECO:0000256" key="12">
    <source>
        <dbReference type="ARBA" id="ARBA00034617"/>
    </source>
</evidence>
<dbReference type="InterPro" id="IPR027417">
    <property type="entry name" value="P-loop_NTPase"/>
</dbReference>
<evidence type="ECO:0000256" key="10">
    <source>
        <dbReference type="ARBA" id="ARBA00023204"/>
    </source>
</evidence>
<evidence type="ECO:0000256" key="14">
    <source>
        <dbReference type="ARBA" id="ARBA00048988"/>
    </source>
</evidence>
<dbReference type="GO" id="GO:0033202">
    <property type="term" value="C:DNA helicase complex"/>
    <property type="evidence" value="ECO:0007669"/>
    <property type="project" value="TreeGrafter"/>
</dbReference>
<keyword evidence="10" id="KW-0234">DNA repair</keyword>
<dbReference type="Gene3D" id="3.90.320.10">
    <property type="match status" value="1"/>
</dbReference>
<comment type="similarity">
    <text evidence="1">Belongs to the helicase family. UvrD subfamily.</text>
</comment>
<evidence type="ECO:0000256" key="15">
    <source>
        <dbReference type="PROSITE-ProRule" id="PRU00560"/>
    </source>
</evidence>
<dbReference type="PANTHER" id="PTHR11070">
    <property type="entry name" value="UVRD / RECB / PCRA DNA HELICASE FAMILY MEMBER"/>
    <property type="match status" value="1"/>
</dbReference>
<protein>
    <recommendedName>
        <fullName evidence="13">DNA 3'-5' helicase</fullName>
        <ecNumber evidence="13">5.6.2.4</ecNumber>
    </recommendedName>
</protein>
<dbReference type="GO" id="GO:0043138">
    <property type="term" value="F:3'-5' DNA helicase activity"/>
    <property type="evidence" value="ECO:0007669"/>
    <property type="project" value="UniProtKB-EC"/>
</dbReference>
<evidence type="ECO:0000256" key="4">
    <source>
        <dbReference type="ARBA" id="ARBA00022763"/>
    </source>
</evidence>
<dbReference type="RefSeq" id="WP_131280709.1">
    <property type="nucleotide sequence ID" value="NZ_JBHSLR010000009.1"/>
</dbReference>
<dbReference type="AlphaFoldDB" id="A0A4Q9V1W8"/>
<dbReference type="Pfam" id="PF00580">
    <property type="entry name" value="UvrD-helicase"/>
    <property type="match status" value="1"/>
</dbReference>
<evidence type="ECO:0000256" key="3">
    <source>
        <dbReference type="ARBA" id="ARBA00022741"/>
    </source>
</evidence>
<dbReference type="GO" id="GO:0000725">
    <property type="term" value="P:recombinational repair"/>
    <property type="evidence" value="ECO:0007669"/>
    <property type="project" value="TreeGrafter"/>
</dbReference>
<evidence type="ECO:0000256" key="13">
    <source>
        <dbReference type="ARBA" id="ARBA00034808"/>
    </source>
</evidence>
<dbReference type="PROSITE" id="PS51217">
    <property type="entry name" value="UVRD_HELICASE_CTER"/>
    <property type="match status" value="1"/>
</dbReference>
<evidence type="ECO:0000313" key="18">
    <source>
        <dbReference type="EMBL" id="TBW22121.1"/>
    </source>
</evidence>
<dbReference type="Pfam" id="PF12705">
    <property type="entry name" value="PDDEXK_1"/>
    <property type="match status" value="1"/>
</dbReference>
<dbReference type="InterPro" id="IPR000212">
    <property type="entry name" value="DNA_helicase_UvrD/REP"/>
</dbReference>
<keyword evidence="5 15" id="KW-0378">Hydrolase</keyword>
<proteinExistence type="inferred from homology"/>
<dbReference type="GO" id="GO:0005524">
    <property type="term" value="F:ATP binding"/>
    <property type="evidence" value="ECO:0007669"/>
    <property type="project" value="UniProtKB-UniRule"/>
</dbReference>
<keyword evidence="6 15" id="KW-0347">Helicase</keyword>
<dbReference type="Proteomes" id="UP000293036">
    <property type="component" value="Unassembled WGS sequence"/>
</dbReference>
<feature type="domain" description="UvrD-like helicase C-terminal" evidence="17">
    <location>
        <begin position="389"/>
        <end position="746"/>
    </location>
</feature>